<dbReference type="PROSITE" id="PS00518">
    <property type="entry name" value="ZF_RING_1"/>
    <property type="match status" value="1"/>
</dbReference>
<feature type="repeat" description="ANK" evidence="11">
    <location>
        <begin position="228"/>
        <end position="260"/>
    </location>
</feature>
<evidence type="ECO:0000256" key="1">
    <source>
        <dbReference type="ARBA" id="ARBA00000900"/>
    </source>
</evidence>
<keyword evidence="15" id="KW-1185">Reference proteome</keyword>
<evidence type="ECO:0000256" key="10">
    <source>
        <dbReference type="ARBA" id="ARBA00023043"/>
    </source>
</evidence>
<dbReference type="Pfam" id="PF24921">
    <property type="entry name" value="RING_XB3-XBAT31"/>
    <property type="match status" value="1"/>
</dbReference>
<evidence type="ECO:0000256" key="8">
    <source>
        <dbReference type="ARBA" id="ARBA00022786"/>
    </source>
</evidence>
<evidence type="ECO:0000256" key="2">
    <source>
        <dbReference type="ARBA" id="ARBA00004906"/>
    </source>
</evidence>
<dbReference type="PANTHER" id="PTHR24166:SF48">
    <property type="entry name" value="PROTEIN VAPYRIN"/>
    <property type="match status" value="1"/>
</dbReference>
<comment type="pathway">
    <text evidence="2">Protein modification; protein ubiquitination.</text>
</comment>
<dbReference type="GO" id="GO:0008270">
    <property type="term" value="F:zinc ion binding"/>
    <property type="evidence" value="ECO:0007669"/>
    <property type="project" value="UniProtKB-KW"/>
</dbReference>
<proteinExistence type="predicted"/>
<dbReference type="Gene3D" id="1.25.40.20">
    <property type="entry name" value="Ankyrin repeat-containing domain"/>
    <property type="match status" value="2"/>
</dbReference>
<sequence>MGNCLGFFSSSRKQLARAAAEGDTEGAKKLLEMEPGLARSSGFSSPLHIAAAGGHSEIVLLLLEHGAGVNSRSFYGRVNAIDGGMPQRLLGGSAGPARVRLRRTCCLVFRVKFGVSENPETISSSSCFVFSKVSKGSYWNGRTALHYAAEGGHVACIRLLVAGFLSAGGDEAKLAGFVNQAASSGVTALHLAALSGNADCVRLLLDLHAAVSAEALCLSSPAAASIGAGSTPLHYAASTGNLKSCQVLIARGASRSAVNSHGYLPVDVAKSCGWIELVPLLSINSELAVPDFPASLCPSLVLTNIIKLAREHGMFSSTVPSDDSDPCAVCLERACTVAAEGCGHGLCIRCALCLCSTSSSIKCESERSAPPPPAAVPCPLCREGIVAFRRIPSVAVREVRITIGGHGDGALSPLKNQSAVVPIEETALT</sequence>
<evidence type="ECO:0000256" key="3">
    <source>
        <dbReference type="ARBA" id="ARBA00012483"/>
    </source>
</evidence>
<evidence type="ECO:0000256" key="11">
    <source>
        <dbReference type="PROSITE-ProRule" id="PRU00023"/>
    </source>
</evidence>
<evidence type="ECO:0000313" key="15">
    <source>
        <dbReference type="Proteomes" id="UP000734854"/>
    </source>
</evidence>
<evidence type="ECO:0000256" key="9">
    <source>
        <dbReference type="ARBA" id="ARBA00022833"/>
    </source>
</evidence>
<name>A0A8J5L4T4_ZINOF</name>
<evidence type="ECO:0000256" key="7">
    <source>
        <dbReference type="ARBA" id="ARBA00022771"/>
    </source>
</evidence>
<dbReference type="Pfam" id="PF00023">
    <property type="entry name" value="Ank"/>
    <property type="match status" value="1"/>
</dbReference>
<keyword evidence="6" id="KW-0677">Repeat</keyword>
<dbReference type="InterPro" id="IPR001841">
    <property type="entry name" value="Znf_RING"/>
</dbReference>
<feature type="repeat" description="ANK" evidence="11">
    <location>
        <begin position="140"/>
        <end position="161"/>
    </location>
</feature>
<keyword evidence="8" id="KW-0833">Ubl conjugation pathway</keyword>
<dbReference type="Proteomes" id="UP000734854">
    <property type="component" value="Unassembled WGS sequence"/>
</dbReference>
<accession>A0A8J5L4T4</accession>
<dbReference type="EMBL" id="JACMSC010000010">
    <property type="protein sequence ID" value="KAG6505779.1"/>
    <property type="molecule type" value="Genomic_DNA"/>
</dbReference>
<dbReference type="SMART" id="SM00248">
    <property type="entry name" value="ANK"/>
    <property type="match status" value="4"/>
</dbReference>
<gene>
    <name evidence="14" type="ORF">ZIOFF_038144</name>
</gene>
<dbReference type="InterPro" id="IPR017907">
    <property type="entry name" value="Znf_RING_CS"/>
</dbReference>
<reference evidence="14 15" key="1">
    <citation type="submission" date="2020-08" db="EMBL/GenBank/DDBJ databases">
        <title>Plant Genome Project.</title>
        <authorList>
            <person name="Zhang R.-G."/>
        </authorList>
    </citation>
    <scope>NUCLEOTIDE SEQUENCE [LARGE SCALE GENOMIC DNA]</scope>
    <source>
        <tissue evidence="14">Rhizome</tissue>
    </source>
</reference>
<protein>
    <recommendedName>
        <fullName evidence="3">RING-type E3 ubiquitin transferase</fullName>
        <ecNumber evidence="3">2.3.2.27</ecNumber>
    </recommendedName>
</protein>
<dbReference type="SUPFAM" id="SSF48403">
    <property type="entry name" value="Ankyrin repeat"/>
    <property type="match status" value="1"/>
</dbReference>
<dbReference type="InterPro" id="IPR002110">
    <property type="entry name" value="Ankyrin_rpt"/>
</dbReference>
<dbReference type="InterPro" id="IPR056760">
    <property type="entry name" value="RING_XB3-like"/>
</dbReference>
<evidence type="ECO:0000256" key="4">
    <source>
        <dbReference type="ARBA" id="ARBA00022679"/>
    </source>
</evidence>
<keyword evidence="10 11" id="KW-0040">ANK repeat</keyword>
<organism evidence="14 15">
    <name type="scientific">Zingiber officinale</name>
    <name type="common">Ginger</name>
    <name type="synonym">Amomum zingiber</name>
    <dbReference type="NCBI Taxonomy" id="94328"/>
    <lineage>
        <taxon>Eukaryota</taxon>
        <taxon>Viridiplantae</taxon>
        <taxon>Streptophyta</taxon>
        <taxon>Embryophyta</taxon>
        <taxon>Tracheophyta</taxon>
        <taxon>Spermatophyta</taxon>
        <taxon>Magnoliopsida</taxon>
        <taxon>Liliopsida</taxon>
        <taxon>Zingiberales</taxon>
        <taxon>Zingiberaceae</taxon>
        <taxon>Zingiber</taxon>
    </lineage>
</organism>
<dbReference type="PROSITE" id="PS50089">
    <property type="entry name" value="ZF_RING_2"/>
    <property type="match status" value="1"/>
</dbReference>
<dbReference type="InterPro" id="IPR050889">
    <property type="entry name" value="Dendritic_Spine_Reg/Scaffold"/>
</dbReference>
<comment type="catalytic activity">
    <reaction evidence="1">
        <text>S-ubiquitinyl-[E2 ubiquitin-conjugating enzyme]-L-cysteine + [acceptor protein]-L-lysine = [E2 ubiquitin-conjugating enzyme]-L-cysteine + N(6)-ubiquitinyl-[acceptor protein]-L-lysine.</text>
        <dbReference type="EC" id="2.3.2.27"/>
    </reaction>
</comment>
<keyword evidence="5" id="KW-0479">Metal-binding</keyword>
<keyword evidence="9" id="KW-0862">Zinc</keyword>
<feature type="domain" description="RING-type" evidence="13">
    <location>
        <begin position="327"/>
        <end position="382"/>
    </location>
</feature>
<comment type="caution">
    <text evidence="14">The sequence shown here is derived from an EMBL/GenBank/DDBJ whole genome shotgun (WGS) entry which is preliminary data.</text>
</comment>
<dbReference type="SUPFAM" id="SSF57850">
    <property type="entry name" value="RING/U-box"/>
    <property type="match status" value="1"/>
</dbReference>
<dbReference type="PROSITE" id="PS50088">
    <property type="entry name" value="ANK_REPEAT"/>
    <property type="match status" value="4"/>
</dbReference>
<evidence type="ECO:0000313" key="14">
    <source>
        <dbReference type="EMBL" id="KAG6505779.1"/>
    </source>
</evidence>
<dbReference type="PROSITE" id="PS50297">
    <property type="entry name" value="ANK_REP_REGION"/>
    <property type="match status" value="4"/>
</dbReference>
<evidence type="ECO:0000256" key="5">
    <source>
        <dbReference type="ARBA" id="ARBA00022723"/>
    </source>
</evidence>
<evidence type="ECO:0000256" key="12">
    <source>
        <dbReference type="PROSITE-ProRule" id="PRU00175"/>
    </source>
</evidence>
<keyword evidence="7 12" id="KW-0863">Zinc-finger</keyword>
<feature type="repeat" description="ANK" evidence="11">
    <location>
        <begin position="42"/>
        <end position="74"/>
    </location>
</feature>
<keyword evidence="4" id="KW-0808">Transferase</keyword>
<dbReference type="InterPro" id="IPR036770">
    <property type="entry name" value="Ankyrin_rpt-contain_sf"/>
</dbReference>
<evidence type="ECO:0000259" key="13">
    <source>
        <dbReference type="PROSITE" id="PS50089"/>
    </source>
</evidence>
<feature type="repeat" description="ANK" evidence="11">
    <location>
        <begin position="184"/>
        <end position="216"/>
    </location>
</feature>
<dbReference type="EC" id="2.3.2.27" evidence="3"/>
<dbReference type="GO" id="GO:0061630">
    <property type="term" value="F:ubiquitin protein ligase activity"/>
    <property type="evidence" value="ECO:0007669"/>
    <property type="project" value="UniProtKB-EC"/>
</dbReference>
<evidence type="ECO:0000256" key="6">
    <source>
        <dbReference type="ARBA" id="ARBA00022737"/>
    </source>
</evidence>
<dbReference type="Pfam" id="PF12796">
    <property type="entry name" value="Ank_2"/>
    <property type="match status" value="2"/>
</dbReference>
<dbReference type="AlphaFoldDB" id="A0A8J5L4T4"/>
<dbReference type="PANTHER" id="PTHR24166">
    <property type="entry name" value="ROLLING PEBBLES, ISOFORM B"/>
    <property type="match status" value="1"/>
</dbReference>